<dbReference type="InterPro" id="IPR011701">
    <property type="entry name" value="MFS"/>
</dbReference>
<evidence type="ECO:0000256" key="9">
    <source>
        <dbReference type="ARBA" id="ARBA00023136"/>
    </source>
</evidence>
<dbReference type="FunFam" id="1.20.1250.20:FF:000151">
    <property type="entry name" value="Sugar efflux transporter SetB"/>
    <property type="match status" value="1"/>
</dbReference>
<feature type="transmembrane region" description="Helical" evidence="10">
    <location>
        <begin position="366"/>
        <end position="388"/>
    </location>
</feature>
<feature type="transmembrane region" description="Helical" evidence="10">
    <location>
        <begin position="342"/>
        <end position="360"/>
    </location>
</feature>
<gene>
    <name evidence="12" type="ORF">DRM93_18585</name>
    <name evidence="13" type="ORF">DRM94_18585</name>
</gene>
<protein>
    <submittedName>
        <fullName evidence="13">MFS transporter</fullName>
    </submittedName>
</protein>
<dbReference type="InterPro" id="IPR020846">
    <property type="entry name" value="MFS_dom"/>
</dbReference>
<evidence type="ECO:0000259" key="11">
    <source>
        <dbReference type="PROSITE" id="PS50850"/>
    </source>
</evidence>
<evidence type="ECO:0000256" key="10">
    <source>
        <dbReference type="SAM" id="Phobius"/>
    </source>
</evidence>
<feature type="transmembrane region" description="Helical" evidence="10">
    <location>
        <begin position="82"/>
        <end position="99"/>
    </location>
</feature>
<feature type="transmembrane region" description="Helical" evidence="10">
    <location>
        <begin position="250"/>
        <end position="269"/>
    </location>
</feature>
<dbReference type="PANTHER" id="PTHR23535">
    <property type="entry name" value="SUGAR EFFLUX TRANSPORTER A-RELATED"/>
    <property type="match status" value="1"/>
</dbReference>
<comment type="similarity">
    <text evidence="2">Belongs to the major facilitator superfamily. Set transporter family.</text>
</comment>
<name>A0A5F0K6J7_9GAMM</name>
<evidence type="ECO:0000256" key="2">
    <source>
        <dbReference type="ARBA" id="ARBA00006523"/>
    </source>
</evidence>
<dbReference type="RefSeq" id="WP_134696957.1">
    <property type="nucleotide sequence ID" value="NZ_QORJ01000046.1"/>
</dbReference>
<dbReference type="PANTHER" id="PTHR23535:SF2">
    <property type="entry name" value="SUGAR EFFLUX TRANSPORTER A-RELATED"/>
    <property type="match status" value="1"/>
</dbReference>
<feature type="transmembrane region" description="Helical" evidence="10">
    <location>
        <begin position="308"/>
        <end position="330"/>
    </location>
</feature>
<feature type="transmembrane region" description="Helical" evidence="10">
    <location>
        <begin position="148"/>
        <end position="166"/>
    </location>
</feature>
<comment type="caution">
    <text evidence="13">The sequence shown here is derived from an EMBL/GenBank/DDBJ whole genome shotgun (WGS) entry which is preliminary data.</text>
</comment>
<dbReference type="AlphaFoldDB" id="A0A5F0K6J7"/>
<keyword evidence="3" id="KW-0813">Transport</keyword>
<dbReference type="EMBL" id="QORK01000050">
    <property type="protein sequence ID" value="TFF75299.1"/>
    <property type="molecule type" value="Genomic_DNA"/>
</dbReference>
<evidence type="ECO:0000256" key="7">
    <source>
        <dbReference type="ARBA" id="ARBA00022692"/>
    </source>
</evidence>
<reference evidence="13 15" key="1">
    <citation type="submission" date="2018-06" db="EMBL/GenBank/DDBJ databases">
        <title>Occurrence of a novel blaKPC-2- and qnrS2- harbouring IncP6 plasmid from Aeromonas taiwanensis isolates recovered from the river sediments.</title>
        <authorList>
            <person name="Zheng B."/>
            <person name="Yu X."/>
            <person name="Xiao Y."/>
        </authorList>
    </citation>
    <scope>NUCLEOTIDE SEQUENCE [LARGE SCALE GENOMIC DNA]</scope>
    <source>
        <strain evidence="12 14">1713</strain>
        <strain evidence="13 15">198</strain>
    </source>
</reference>
<keyword evidence="6" id="KW-0762">Sugar transport</keyword>
<dbReference type="OrthoDB" id="7337792at2"/>
<dbReference type="GO" id="GO:0036448">
    <property type="term" value="P:cellular response to glucose-phosphate stress"/>
    <property type="evidence" value="ECO:0007669"/>
    <property type="project" value="TreeGrafter"/>
</dbReference>
<dbReference type="Proteomes" id="UP000297720">
    <property type="component" value="Unassembled WGS sequence"/>
</dbReference>
<dbReference type="GO" id="GO:0005886">
    <property type="term" value="C:plasma membrane"/>
    <property type="evidence" value="ECO:0007669"/>
    <property type="project" value="UniProtKB-SubCell"/>
</dbReference>
<dbReference type="Gene3D" id="1.20.1250.20">
    <property type="entry name" value="MFS general substrate transporter like domains"/>
    <property type="match status" value="2"/>
</dbReference>
<feature type="domain" description="Major facilitator superfamily (MFS) profile" evidence="11">
    <location>
        <begin position="14"/>
        <end position="393"/>
    </location>
</feature>
<dbReference type="CDD" id="cd17471">
    <property type="entry name" value="MFS_Set"/>
    <property type="match status" value="1"/>
</dbReference>
<evidence type="ECO:0000256" key="3">
    <source>
        <dbReference type="ARBA" id="ARBA00022448"/>
    </source>
</evidence>
<keyword evidence="8 10" id="KW-1133">Transmembrane helix</keyword>
<evidence type="ECO:0000256" key="5">
    <source>
        <dbReference type="ARBA" id="ARBA00022519"/>
    </source>
</evidence>
<feature type="transmembrane region" description="Helical" evidence="10">
    <location>
        <begin position="46"/>
        <end position="70"/>
    </location>
</feature>
<keyword evidence="7 10" id="KW-0812">Transmembrane</keyword>
<feature type="transmembrane region" description="Helical" evidence="10">
    <location>
        <begin position="105"/>
        <end position="127"/>
    </location>
</feature>
<evidence type="ECO:0000313" key="12">
    <source>
        <dbReference type="EMBL" id="TFF72054.1"/>
    </source>
</evidence>
<dbReference type="PROSITE" id="PS50850">
    <property type="entry name" value="MFS"/>
    <property type="match status" value="1"/>
</dbReference>
<evidence type="ECO:0000256" key="8">
    <source>
        <dbReference type="ARBA" id="ARBA00022989"/>
    </source>
</evidence>
<dbReference type="SUPFAM" id="SSF103473">
    <property type="entry name" value="MFS general substrate transporter"/>
    <property type="match status" value="1"/>
</dbReference>
<keyword evidence="5" id="KW-0997">Cell inner membrane</keyword>
<dbReference type="EMBL" id="QORL01000050">
    <property type="protein sequence ID" value="TFF72054.1"/>
    <property type="molecule type" value="Genomic_DNA"/>
</dbReference>
<dbReference type="Pfam" id="PF07690">
    <property type="entry name" value="MFS_1"/>
    <property type="match status" value="1"/>
</dbReference>
<feature type="transmembrane region" description="Helical" evidence="10">
    <location>
        <begin position="281"/>
        <end position="302"/>
    </location>
</feature>
<feature type="transmembrane region" description="Helical" evidence="10">
    <location>
        <begin position="213"/>
        <end position="234"/>
    </location>
</feature>
<dbReference type="FunFam" id="1.20.1250.20:FF:000125">
    <property type="entry name" value="Sugar efflux transporter SetB"/>
    <property type="match status" value="1"/>
</dbReference>
<evidence type="ECO:0000313" key="15">
    <source>
        <dbReference type="Proteomes" id="UP000297914"/>
    </source>
</evidence>
<evidence type="ECO:0000256" key="6">
    <source>
        <dbReference type="ARBA" id="ARBA00022597"/>
    </source>
</evidence>
<dbReference type="InterPro" id="IPR036259">
    <property type="entry name" value="MFS_trans_sf"/>
</dbReference>
<evidence type="ECO:0000313" key="13">
    <source>
        <dbReference type="EMBL" id="TFF75299.1"/>
    </source>
</evidence>
<keyword evidence="4" id="KW-1003">Cell membrane</keyword>
<organism evidence="13 15">
    <name type="scientific">Aeromonas taiwanensis</name>
    <dbReference type="NCBI Taxonomy" id="633417"/>
    <lineage>
        <taxon>Bacteria</taxon>
        <taxon>Pseudomonadati</taxon>
        <taxon>Pseudomonadota</taxon>
        <taxon>Gammaproteobacteria</taxon>
        <taxon>Aeromonadales</taxon>
        <taxon>Aeromonadaceae</taxon>
        <taxon>Aeromonas</taxon>
    </lineage>
</organism>
<proteinExistence type="inferred from homology"/>
<accession>A0A5F0K6J7</accession>
<keyword evidence="14" id="KW-1185">Reference proteome</keyword>
<dbReference type="GO" id="GO:0015767">
    <property type="term" value="P:lactose transport"/>
    <property type="evidence" value="ECO:0007669"/>
    <property type="project" value="TreeGrafter"/>
</dbReference>
<comment type="subcellular location">
    <subcellularLocation>
        <location evidence="1">Cell inner membrane</location>
        <topology evidence="1">Multi-pass membrane protein</topology>
    </subcellularLocation>
</comment>
<feature type="transmembrane region" description="Helical" evidence="10">
    <location>
        <begin position="172"/>
        <end position="192"/>
    </location>
</feature>
<keyword evidence="9 10" id="KW-0472">Membrane</keyword>
<evidence type="ECO:0000256" key="1">
    <source>
        <dbReference type="ARBA" id="ARBA00004429"/>
    </source>
</evidence>
<dbReference type="GO" id="GO:0005351">
    <property type="term" value="F:carbohydrate:proton symporter activity"/>
    <property type="evidence" value="ECO:0007669"/>
    <property type="project" value="TreeGrafter"/>
</dbReference>
<evidence type="ECO:0000313" key="14">
    <source>
        <dbReference type="Proteomes" id="UP000297720"/>
    </source>
</evidence>
<dbReference type="GO" id="GO:1904659">
    <property type="term" value="P:D-glucose transmembrane transport"/>
    <property type="evidence" value="ECO:0007669"/>
    <property type="project" value="TreeGrafter"/>
</dbReference>
<evidence type="ECO:0000256" key="4">
    <source>
        <dbReference type="ARBA" id="ARBA00022475"/>
    </source>
</evidence>
<dbReference type="Proteomes" id="UP000297914">
    <property type="component" value="Unassembled WGS sequence"/>
</dbReference>
<sequence length="393" mass="42692">MSLLSAARKRPDPVSLSFLAVTFMTGVAVALQVPTLSLFLAEEVQVRPFLVGLFYTVNAVIGILISQWLGHRSDNKGDRKQLILRCCFAGIVLSLLFAWNRQYWLLVSLGVLLASLTATASPQLFALAREYADSRNKQADMFSSVLRAQFSLAWVIGPPAAFALAIGYGFEVMYLASALAYLVCAFVVWRWLPSLPLARPAEGEVRVSSWRTPSVRALFIASTLMWTCNSMYLINMPLYITRELGLDEKLAGVLMGTAAALEIPFMLLAGYYTRRFGKRPMMLLAVLAVLAGVGFYVGLVTLSSQTALIALQLLNAIFIGIVAGIGMSYFQDLMPGRAGVATTLFSNSIRTGSIMAGAIAGTVAEIWSFHGVFMVAMALALMALAACWRVPNV</sequence>